<name>A0ABR0LS44_9PEZI</name>
<evidence type="ECO:0000313" key="2">
    <source>
        <dbReference type="EMBL" id="KAK5239695.1"/>
    </source>
</evidence>
<evidence type="ECO:0000256" key="1">
    <source>
        <dbReference type="SAM" id="MobiDB-lite"/>
    </source>
</evidence>
<protein>
    <submittedName>
        <fullName evidence="2">Uncharacterized protein</fullName>
    </submittedName>
</protein>
<proteinExistence type="predicted"/>
<feature type="region of interest" description="Disordered" evidence="1">
    <location>
        <begin position="1"/>
        <end position="29"/>
    </location>
</feature>
<evidence type="ECO:0000313" key="3">
    <source>
        <dbReference type="Proteomes" id="UP001357485"/>
    </source>
</evidence>
<feature type="non-terminal residue" evidence="2">
    <location>
        <position position="1"/>
    </location>
</feature>
<reference evidence="2 3" key="1">
    <citation type="submission" date="2023-08" db="EMBL/GenBank/DDBJ databases">
        <title>Black Yeasts Isolated from many extreme environments.</title>
        <authorList>
            <person name="Coleine C."/>
            <person name="Stajich J.E."/>
            <person name="Selbmann L."/>
        </authorList>
    </citation>
    <scope>NUCLEOTIDE SEQUENCE [LARGE SCALE GENOMIC DNA]</scope>
    <source>
        <strain evidence="2 3">CCFEE 536</strain>
    </source>
</reference>
<organism evidence="2 3">
    <name type="scientific">Cryomyces antarcticus</name>
    <dbReference type="NCBI Taxonomy" id="329879"/>
    <lineage>
        <taxon>Eukaryota</taxon>
        <taxon>Fungi</taxon>
        <taxon>Dikarya</taxon>
        <taxon>Ascomycota</taxon>
        <taxon>Pezizomycotina</taxon>
        <taxon>Dothideomycetes</taxon>
        <taxon>Dothideomycetes incertae sedis</taxon>
        <taxon>Cryomyces</taxon>
    </lineage>
</organism>
<comment type="caution">
    <text evidence="2">The sequence shown here is derived from an EMBL/GenBank/DDBJ whole genome shotgun (WGS) entry which is preliminary data.</text>
</comment>
<dbReference type="EMBL" id="JAVRRA010011864">
    <property type="protein sequence ID" value="KAK5239695.1"/>
    <property type="molecule type" value="Genomic_DNA"/>
</dbReference>
<dbReference type="Proteomes" id="UP001357485">
    <property type="component" value="Unassembled WGS sequence"/>
</dbReference>
<keyword evidence="3" id="KW-1185">Reference proteome</keyword>
<sequence>RTTRASAAAIANDVKSPTADKEESQEQPLNDGFEEFVDYSHDDDDASIEVARKQLGKTAAAASVQ</sequence>
<accession>A0ABR0LS44</accession>
<gene>
    <name evidence="2" type="ORF">LTR16_011606</name>
</gene>
<feature type="non-terminal residue" evidence="2">
    <location>
        <position position="65"/>
    </location>
</feature>